<dbReference type="PRINTS" id="PR00463">
    <property type="entry name" value="EP450I"/>
</dbReference>
<evidence type="ECO:0000256" key="1">
    <source>
        <dbReference type="ARBA" id="ARBA00001971"/>
    </source>
</evidence>
<accession>A0AAU9MWC0</accession>
<dbReference type="EMBL" id="CAKMRJ010003334">
    <property type="protein sequence ID" value="CAH1430822.1"/>
    <property type="molecule type" value="Genomic_DNA"/>
</dbReference>
<comment type="cofactor">
    <cofactor evidence="1 6">
        <name>heme</name>
        <dbReference type="ChEBI" id="CHEBI:30413"/>
    </cofactor>
</comment>
<comment type="similarity">
    <text evidence="2">Belongs to the cytochrome P450 family.</text>
</comment>
<evidence type="ECO:0000313" key="8">
    <source>
        <dbReference type="EMBL" id="CAH1430822.1"/>
    </source>
</evidence>
<evidence type="ECO:0000256" key="7">
    <source>
        <dbReference type="SAM" id="SignalP"/>
    </source>
</evidence>
<dbReference type="Gene3D" id="1.10.630.10">
    <property type="entry name" value="Cytochrome P450"/>
    <property type="match status" value="1"/>
</dbReference>
<feature type="chain" id="PRO_5043796013" description="Cytochrome P450" evidence="7">
    <location>
        <begin position="28"/>
        <end position="638"/>
    </location>
</feature>
<evidence type="ECO:0000313" key="9">
    <source>
        <dbReference type="Proteomes" id="UP001157418"/>
    </source>
</evidence>
<keyword evidence="4" id="KW-0560">Oxidoreductase</keyword>
<dbReference type="InterPro" id="IPR002401">
    <property type="entry name" value="Cyt_P450_E_grp-I"/>
</dbReference>
<dbReference type="SUPFAM" id="SSF48264">
    <property type="entry name" value="Cytochrome P450"/>
    <property type="match status" value="1"/>
</dbReference>
<sequence length="638" mass="72875">MESLLTFLALALITLLFLILLKRQLYCTCDICHCYLKSQWSTNYNNLCDWYTHLLQKSPSQTIRIHVLRNTITANPTNIEHILKTKFHNYPKGKQFSMILSDLLGNGIFNVDGDSWLFQRKMASLELGNVSNAFADVCYHVQSRLLPLLSSAARETDGGLVDLQYVFRQFSFEYICRFSLGLDLNSPELPFHISQFSDSFDLATTLSATRALSASPLIWKANRILNMGSERKLKEAVQNVNFLIEQVIHQKKKVGFTKNQDLLSRFMVVSDDHTFLRDVIIIFVLAGRDTVASALTSFFWLILNHREVESKIRLELDQLMNENQEFATFEQVKKLDYLHAAIYESMRLYPPIQFDSKFAVEDDKLPDGTLVKKGTRVTFHPYAMGRMETIWGKDCKEFKPERWLKGGIFNQESPFKYPVFQAGLRACLGKEMALMEMKTVVLCLLPRFSFRLVNSDGELQFEPALTATVKNGLPVIVSERSVASLEACSRSSQRLVLTRHRSPSIQWRALGSIEIVSSKKRKVNFLQSISGIVKPSRCLMNVPRGSRCYGKGYEMMSNPLSSFRHHCRWNGRVCYVSLGQVKIAIGGREDPPSSFPFKIGVTLLLIIICKNIITSQKEEKMFAGACRMLLHQCKRVLM</sequence>
<keyword evidence="7" id="KW-0732">Signal</keyword>
<evidence type="ECO:0000256" key="6">
    <source>
        <dbReference type="PIRSR" id="PIRSR602401-1"/>
    </source>
</evidence>
<organism evidence="8 9">
    <name type="scientific">Lactuca virosa</name>
    <dbReference type="NCBI Taxonomy" id="75947"/>
    <lineage>
        <taxon>Eukaryota</taxon>
        <taxon>Viridiplantae</taxon>
        <taxon>Streptophyta</taxon>
        <taxon>Embryophyta</taxon>
        <taxon>Tracheophyta</taxon>
        <taxon>Spermatophyta</taxon>
        <taxon>Magnoliopsida</taxon>
        <taxon>eudicotyledons</taxon>
        <taxon>Gunneridae</taxon>
        <taxon>Pentapetalae</taxon>
        <taxon>asterids</taxon>
        <taxon>campanulids</taxon>
        <taxon>Asterales</taxon>
        <taxon>Asteraceae</taxon>
        <taxon>Cichorioideae</taxon>
        <taxon>Cichorieae</taxon>
        <taxon>Lactucinae</taxon>
        <taxon>Lactuca</taxon>
    </lineage>
</organism>
<keyword evidence="6" id="KW-0349">Heme</keyword>
<dbReference type="InterPro" id="IPR001128">
    <property type="entry name" value="Cyt_P450"/>
</dbReference>
<dbReference type="CDD" id="cd11064">
    <property type="entry name" value="CYP86A"/>
    <property type="match status" value="1"/>
</dbReference>
<dbReference type="PRINTS" id="PR00385">
    <property type="entry name" value="P450"/>
</dbReference>
<name>A0AAU9MWC0_9ASTR</name>
<dbReference type="AlphaFoldDB" id="A0AAU9MWC0"/>
<keyword evidence="3 6" id="KW-0479">Metal-binding</keyword>
<keyword evidence="5 6" id="KW-0408">Iron</keyword>
<reference evidence="8 9" key="1">
    <citation type="submission" date="2022-01" db="EMBL/GenBank/DDBJ databases">
        <authorList>
            <person name="Xiong W."/>
            <person name="Schranz E."/>
        </authorList>
    </citation>
    <scope>NUCLEOTIDE SEQUENCE [LARGE SCALE GENOMIC DNA]</scope>
</reference>
<dbReference type="GO" id="GO:0004497">
    <property type="term" value="F:monooxygenase activity"/>
    <property type="evidence" value="ECO:0007669"/>
    <property type="project" value="InterPro"/>
</dbReference>
<protein>
    <recommendedName>
        <fullName evidence="10">Cytochrome P450</fullName>
    </recommendedName>
</protein>
<evidence type="ECO:0000256" key="2">
    <source>
        <dbReference type="ARBA" id="ARBA00010617"/>
    </source>
</evidence>
<proteinExistence type="inferred from homology"/>
<keyword evidence="9" id="KW-1185">Reference proteome</keyword>
<feature type="binding site" description="axial binding residue" evidence="6">
    <location>
        <position position="427"/>
    </location>
    <ligand>
        <name>heme</name>
        <dbReference type="ChEBI" id="CHEBI:30413"/>
    </ligand>
    <ligandPart>
        <name>Fe</name>
        <dbReference type="ChEBI" id="CHEBI:18248"/>
    </ligandPart>
</feature>
<feature type="signal peptide" evidence="7">
    <location>
        <begin position="1"/>
        <end position="27"/>
    </location>
</feature>
<dbReference type="PANTHER" id="PTHR24296">
    <property type="entry name" value="CYTOCHROME P450"/>
    <property type="match status" value="1"/>
</dbReference>
<evidence type="ECO:0000256" key="3">
    <source>
        <dbReference type="ARBA" id="ARBA00022723"/>
    </source>
</evidence>
<dbReference type="GO" id="GO:0020037">
    <property type="term" value="F:heme binding"/>
    <property type="evidence" value="ECO:0007669"/>
    <property type="project" value="InterPro"/>
</dbReference>
<evidence type="ECO:0000256" key="5">
    <source>
        <dbReference type="ARBA" id="ARBA00023004"/>
    </source>
</evidence>
<dbReference type="Pfam" id="PF00067">
    <property type="entry name" value="p450"/>
    <property type="match status" value="1"/>
</dbReference>
<evidence type="ECO:0008006" key="10">
    <source>
        <dbReference type="Google" id="ProtNLM"/>
    </source>
</evidence>
<comment type="caution">
    <text evidence="8">The sequence shown here is derived from an EMBL/GenBank/DDBJ whole genome shotgun (WGS) entry which is preliminary data.</text>
</comment>
<evidence type="ECO:0000256" key="4">
    <source>
        <dbReference type="ARBA" id="ARBA00023002"/>
    </source>
</evidence>
<dbReference type="InterPro" id="IPR036396">
    <property type="entry name" value="Cyt_P450_sf"/>
</dbReference>
<dbReference type="GO" id="GO:0016705">
    <property type="term" value="F:oxidoreductase activity, acting on paired donors, with incorporation or reduction of molecular oxygen"/>
    <property type="evidence" value="ECO:0007669"/>
    <property type="project" value="InterPro"/>
</dbReference>
<dbReference type="GO" id="GO:0005506">
    <property type="term" value="F:iron ion binding"/>
    <property type="evidence" value="ECO:0007669"/>
    <property type="project" value="InterPro"/>
</dbReference>
<dbReference type="Proteomes" id="UP001157418">
    <property type="component" value="Unassembled WGS sequence"/>
</dbReference>
<gene>
    <name evidence="8" type="ORF">LVIROSA_LOCUS17573</name>
</gene>